<protein>
    <submittedName>
        <fullName evidence="2">Uncharacterized protein</fullName>
    </submittedName>
</protein>
<sequence>MDIAVDPEPSLETRSFSARSDELKQGTNHNIIGTESVSDHLDYDSEMLGHSDTLSFTGETLLTSSTRTLGPSKINHGESSTLGSKKEDNLTGMDTKSKTTVNVTDNIPTSMIQKVDFTSERLPDMSIQTSGVINSVHINSKSSVDIGMEPHAATRNINTTKSLKDAGPYDINEVQTISYSEMINDNVIHLDESDKDMKQSLDQFSIRGTASEMSFSEVTDDSFGKSRSGHLAATESGSEKTDASVTSQVQELQFG</sequence>
<reference evidence="2 3" key="1">
    <citation type="submission" date="2024-04" db="EMBL/GenBank/DDBJ databases">
        <authorList>
            <consortium name="Genoscope - CEA"/>
            <person name="William W."/>
        </authorList>
    </citation>
    <scope>NUCLEOTIDE SEQUENCE [LARGE SCALE GENOMIC DNA]</scope>
</reference>
<name>A0AAV2HS26_LYMST</name>
<feature type="region of interest" description="Disordered" evidence="1">
    <location>
        <begin position="214"/>
        <end position="255"/>
    </location>
</feature>
<accession>A0AAV2HS26</accession>
<dbReference type="EMBL" id="CAXITT010000225">
    <property type="protein sequence ID" value="CAL1536269.1"/>
    <property type="molecule type" value="Genomic_DNA"/>
</dbReference>
<evidence type="ECO:0000313" key="3">
    <source>
        <dbReference type="Proteomes" id="UP001497497"/>
    </source>
</evidence>
<evidence type="ECO:0000256" key="1">
    <source>
        <dbReference type="SAM" id="MobiDB-lite"/>
    </source>
</evidence>
<feature type="compositionally biased region" description="Polar residues" evidence="1">
    <location>
        <begin position="243"/>
        <end position="255"/>
    </location>
</feature>
<evidence type="ECO:0000313" key="2">
    <source>
        <dbReference type="EMBL" id="CAL1536269.1"/>
    </source>
</evidence>
<dbReference type="Proteomes" id="UP001497497">
    <property type="component" value="Unassembled WGS sequence"/>
</dbReference>
<organism evidence="2 3">
    <name type="scientific">Lymnaea stagnalis</name>
    <name type="common">Great pond snail</name>
    <name type="synonym">Helix stagnalis</name>
    <dbReference type="NCBI Taxonomy" id="6523"/>
    <lineage>
        <taxon>Eukaryota</taxon>
        <taxon>Metazoa</taxon>
        <taxon>Spiralia</taxon>
        <taxon>Lophotrochozoa</taxon>
        <taxon>Mollusca</taxon>
        <taxon>Gastropoda</taxon>
        <taxon>Heterobranchia</taxon>
        <taxon>Euthyneura</taxon>
        <taxon>Panpulmonata</taxon>
        <taxon>Hygrophila</taxon>
        <taxon>Lymnaeoidea</taxon>
        <taxon>Lymnaeidae</taxon>
        <taxon>Lymnaea</taxon>
    </lineage>
</organism>
<feature type="region of interest" description="Disordered" evidence="1">
    <location>
        <begin position="67"/>
        <end position="96"/>
    </location>
</feature>
<proteinExistence type="predicted"/>
<feature type="non-terminal residue" evidence="2">
    <location>
        <position position="255"/>
    </location>
</feature>
<dbReference type="AlphaFoldDB" id="A0AAV2HS26"/>
<feature type="region of interest" description="Disordered" evidence="1">
    <location>
        <begin position="1"/>
        <end position="32"/>
    </location>
</feature>
<comment type="caution">
    <text evidence="2">The sequence shown here is derived from an EMBL/GenBank/DDBJ whole genome shotgun (WGS) entry which is preliminary data.</text>
</comment>
<gene>
    <name evidence="2" type="ORF">GSLYS_00010182001</name>
</gene>
<keyword evidence="3" id="KW-1185">Reference proteome</keyword>